<feature type="transmembrane region" description="Helical" evidence="1">
    <location>
        <begin position="146"/>
        <end position="168"/>
    </location>
</feature>
<evidence type="ECO:0000259" key="2">
    <source>
        <dbReference type="Pfam" id="PF00226"/>
    </source>
</evidence>
<accession>A0AAD7JH28</accession>
<organism evidence="3 4">
    <name type="scientific">Mycena maculata</name>
    <dbReference type="NCBI Taxonomy" id="230809"/>
    <lineage>
        <taxon>Eukaryota</taxon>
        <taxon>Fungi</taxon>
        <taxon>Dikarya</taxon>
        <taxon>Basidiomycota</taxon>
        <taxon>Agaricomycotina</taxon>
        <taxon>Agaricomycetes</taxon>
        <taxon>Agaricomycetidae</taxon>
        <taxon>Agaricales</taxon>
        <taxon>Marasmiineae</taxon>
        <taxon>Mycenaceae</taxon>
        <taxon>Mycena</taxon>
    </lineage>
</organism>
<feature type="domain" description="J" evidence="2">
    <location>
        <begin position="4"/>
        <end position="42"/>
    </location>
</feature>
<dbReference type="PROSITE" id="PS00636">
    <property type="entry name" value="DNAJ_1"/>
    <property type="match status" value="1"/>
</dbReference>
<dbReference type="EMBL" id="JARJLG010000041">
    <property type="protein sequence ID" value="KAJ7763214.1"/>
    <property type="molecule type" value="Genomic_DNA"/>
</dbReference>
<keyword evidence="1" id="KW-0472">Membrane</keyword>
<comment type="caution">
    <text evidence="3">The sequence shown here is derived from an EMBL/GenBank/DDBJ whole genome shotgun (WGS) entry which is preliminary data.</text>
</comment>
<reference evidence="3" key="1">
    <citation type="submission" date="2023-03" db="EMBL/GenBank/DDBJ databases">
        <title>Massive genome expansion in bonnet fungi (Mycena s.s.) driven by repeated elements and novel gene families across ecological guilds.</title>
        <authorList>
            <consortium name="Lawrence Berkeley National Laboratory"/>
            <person name="Harder C.B."/>
            <person name="Miyauchi S."/>
            <person name="Viragh M."/>
            <person name="Kuo A."/>
            <person name="Thoen E."/>
            <person name="Andreopoulos B."/>
            <person name="Lu D."/>
            <person name="Skrede I."/>
            <person name="Drula E."/>
            <person name="Henrissat B."/>
            <person name="Morin E."/>
            <person name="Kohler A."/>
            <person name="Barry K."/>
            <person name="LaButti K."/>
            <person name="Morin E."/>
            <person name="Salamov A."/>
            <person name="Lipzen A."/>
            <person name="Mereny Z."/>
            <person name="Hegedus B."/>
            <person name="Baldrian P."/>
            <person name="Stursova M."/>
            <person name="Weitz H."/>
            <person name="Taylor A."/>
            <person name="Grigoriev I.V."/>
            <person name="Nagy L.G."/>
            <person name="Martin F."/>
            <person name="Kauserud H."/>
        </authorList>
    </citation>
    <scope>NUCLEOTIDE SEQUENCE</scope>
    <source>
        <strain evidence="3">CBHHK188m</strain>
    </source>
</reference>
<protein>
    <recommendedName>
        <fullName evidence="2">J domain-containing protein</fullName>
    </recommendedName>
</protein>
<dbReference type="Proteomes" id="UP001215280">
    <property type="component" value="Unassembled WGS sequence"/>
</dbReference>
<dbReference type="SUPFAM" id="SSF46565">
    <property type="entry name" value="Chaperone J-domain"/>
    <property type="match status" value="1"/>
</dbReference>
<keyword evidence="1" id="KW-1133">Transmembrane helix</keyword>
<dbReference type="Gene3D" id="1.10.287.110">
    <property type="entry name" value="DnaJ domain"/>
    <property type="match status" value="1"/>
</dbReference>
<dbReference type="InterPro" id="IPR036869">
    <property type="entry name" value="J_dom_sf"/>
</dbReference>
<evidence type="ECO:0000313" key="4">
    <source>
        <dbReference type="Proteomes" id="UP001215280"/>
    </source>
</evidence>
<dbReference type="InterPro" id="IPR001623">
    <property type="entry name" value="DnaJ_domain"/>
</dbReference>
<dbReference type="AlphaFoldDB" id="A0AAD7JH28"/>
<evidence type="ECO:0000313" key="3">
    <source>
        <dbReference type="EMBL" id="KAJ7763214.1"/>
    </source>
</evidence>
<proteinExistence type="predicted"/>
<keyword evidence="4" id="KW-1185">Reference proteome</keyword>
<sequence>MRVQLSKSHHPDIPHHKLEPAFHKIADAYSVLHDPLARRTYDVTLSLQHNARPTHHTHYPASGGAFEFFGAATCQVPSSVRPLWRAHSTRPPPPSTPTSAYTPIPGTGDRHHRHPGQRYIPPDPAAQHATWKAQQDELHCRMSSPWLIGGVRGVILTVGTVAGLGWILGGL</sequence>
<name>A0AAD7JH28_9AGAR</name>
<dbReference type="Pfam" id="PF00226">
    <property type="entry name" value="DnaJ"/>
    <property type="match status" value="1"/>
</dbReference>
<evidence type="ECO:0000256" key="1">
    <source>
        <dbReference type="SAM" id="Phobius"/>
    </source>
</evidence>
<dbReference type="InterPro" id="IPR018253">
    <property type="entry name" value="DnaJ_domain_CS"/>
</dbReference>
<keyword evidence="1" id="KW-0812">Transmembrane</keyword>
<gene>
    <name evidence="3" type="ORF">DFH07DRAFT_770936</name>
</gene>